<dbReference type="EMBL" id="QRUJ01000021">
    <property type="protein sequence ID" value="RGR52508.1"/>
    <property type="molecule type" value="Genomic_DNA"/>
</dbReference>
<gene>
    <name evidence="2" type="ORF">DWY38_14215</name>
</gene>
<protein>
    <submittedName>
        <fullName evidence="2">Uncharacterized protein</fullName>
    </submittedName>
</protein>
<dbReference type="AlphaFoldDB" id="A0A395UX37"/>
<keyword evidence="1" id="KW-0175">Coiled coil</keyword>
<dbReference type="RefSeq" id="WP_118392564.1">
    <property type="nucleotide sequence ID" value="NZ_QRUJ01000021.1"/>
</dbReference>
<organism evidence="2 3">
    <name type="scientific">Agathobacter rectalis</name>
    <dbReference type="NCBI Taxonomy" id="39491"/>
    <lineage>
        <taxon>Bacteria</taxon>
        <taxon>Bacillati</taxon>
        <taxon>Bacillota</taxon>
        <taxon>Clostridia</taxon>
        <taxon>Lachnospirales</taxon>
        <taxon>Lachnospiraceae</taxon>
        <taxon>Agathobacter</taxon>
    </lineage>
</organism>
<proteinExistence type="predicted"/>
<reference evidence="2 3" key="1">
    <citation type="submission" date="2018-08" db="EMBL/GenBank/DDBJ databases">
        <title>A genome reference for cultivated species of the human gut microbiota.</title>
        <authorList>
            <person name="Zou Y."/>
            <person name="Xue W."/>
            <person name="Luo G."/>
        </authorList>
    </citation>
    <scope>NUCLEOTIDE SEQUENCE [LARGE SCALE GENOMIC DNA]</scope>
    <source>
        <strain evidence="2 3">AF25-15</strain>
    </source>
</reference>
<evidence type="ECO:0000256" key="1">
    <source>
        <dbReference type="SAM" id="Coils"/>
    </source>
</evidence>
<comment type="caution">
    <text evidence="2">The sequence shown here is derived from an EMBL/GenBank/DDBJ whole genome shotgun (WGS) entry which is preliminary data.</text>
</comment>
<feature type="coiled-coil region" evidence="1">
    <location>
        <begin position="114"/>
        <end position="141"/>
    </location>
</feature>
<evidence type="ECO:0000313" key="3">
    <source>
        <dbReference type="Proteomes" id="UP000266066"/>
    </source>
</evidence>
<name>A0A395UX37_9FIRM</name>
<sequence length="149" mass="17807">MKKNKNELHQGVDLDAWEIVNDFARRTTNQGGFENYRPLPYKTPSLKVLEKISSDNLDILSELFQSGSLDSANSDCLLDNIIYSLKQSLTDLKRQRLQHRDFYHRYAILRKTDCKDYQELLNQEESVLEQLKKQYDFYKELWDTYRGFR</sequence>
<accession>A0A395UX37</accession>
<dbReference type="Proteomes" id="UP000266066">
    <property type="component" value="Unassembled WGS sequence"/>
</dbReference>
<evidence type="ECO:0000313" key="2">
    <source>
        <dbReference type="EMBL" id="RGR52508.1"/>
    </source>
</evidence>